<protein>
    <submittedName>
        <fullName evidence="5">Cyclic nucleotide-binding domain-containing protein</fullName>
    </submittedName>
</protein>
<dbReference type="SUPFAM" id="SSF51206">
    <property type="entry name" value="cAMP-binding domain-like"/>
    <property type="match status" value="1"/>
</dbReference>
<dbReference type="EMBL" id="UZAH01000645">
    <property type="protein sequence ID" value="VDO19142.1"/>
    <property type="molecule type" value="Genomic_DNA"/>
</dbReference>
<reference evidence="5" key="2">
    <citation type="submission" date="2019-09" db="UniProtKB">
        <authorList>
            <consortium name="WormBaseParasite"/>
        </authorList>
    </citation>
    <scope>IDENTIFICATION</scope>
</reference>
<gene>
    <name evidence="3" type="ORF">HPBE_LOCUS760</name>
</gene>
<dbReference type="WBParaSite" id="HPBE_0000075901-mRNA-1">
    <property type="protein sequence ID" value="HPBE_0000075901-mRNA-1"/>
    <property type="gene ID" value="HPBE_0000075901"/>
</dbReference>
<dbReference type="Gene3D" id="2.60.120.10">
    <property type="entry name" value="Jelly Rolls"/>
    <property type="match status" value="1"/>
</dbReference>
<dbReference type="PANTHER" id="PTHR45638">
    <property type="entry name" value="CYCLIC NUCLEOTIDE-GATED CATION CHANNEL SUBUNIT A"/>
    <property type="match status" value="1"/>
</dbReference>
<dbReference type="GO" id="GO:0005886">
    <property type="term" value="C:plasma membrane"/>
    <property type="evidence" value="ECO:0007669"/>
    <property type="project" value="TreeGrafter"/>
</dbReference>
<evidence type="ECO:0000259" key="2">
    <source>
        <dbReference type="PROSITE" id="PS50042"/>
    </source>
</evidence>
<dbReference type="GO" id="GO:0044877">
    <property type="term" value="F:protein-containing complex binding"/>
    <property type="evidence" value="ECO:0007669"/>
    <property type="project" value="TreeGrafter"/>
</dbReference>
<evidence type="ECO:0000313" key="5">
    <source>
        <dbReference type="WBParaSite" id="HPBE_0000075901-mRNA-1"/>
    </source>
</evidence>
<evidence type="ECO:0000313" key="4">
    <source>
        <dbReference type="Proteomes" id="UP000050761"/>
    </source>
</evidence>
<evidence type="ECO:0000256" key="1">
    <source>
        <dbReference type="ARBA" id="ARBA00023286"/>
    </source>
</evidence>
<dbReference type="GO" id="GO:0005222">
    <property type="term" value="F:intracellularly cAMP-activated cation channel activity"/>
    <property type="evidence" value="ECO:0007669"/>
    <property type="project" value="TreeGrafter"/>
</dbReference>
<organism evidence="4 5">
    <name type="scientific">Heligmosomoides polygyrus</name>
    <name type="common">Parasitic roundworm</name>
    <dbReference type="NCBI Taxonomy" id="6339"/>
    <lineage>
        <taxon>Eukaryota</taxon>
        <taxon>Metazoa</taxon>
        <taxon>Ecdysozoa</taxon>
        <taxon>Nematoda</taxon>
        <taxon>Chromadorea</taxon>
        <taxon>Rhabditida</taxon>
        <taxon>Rhabditina</taxon>
        <taxon>Rhabditomorpha</taxon>
        <taxon>Strongyloidea</taxon>
        <taxon>Heligmosomidae</taxon>
        <taxon>Heligmosomoides</taxon>
    </lineage>
</organism>
<dbReference type="InterPro" id="IPR000595">
    <property type="entry name" value="cNMP-bd_dom"/>
</dbReference>
<feature type="domain" description="Cyclic nucleotide-binding" evidence="2">
    <location>
        <begin position="15"/>
        <end position="120"/>
    </location>
</feature>
<dbReference type="Proteomes" id="UP000050761">
    <property type="component" value="Unassembled WGS sequence"/>
</dbReference>
<dbReference type="InterPro" id="IPR018490">
    <property type="entry name" value="cNMP-bd_dom_sf"/>
</dbReference>
<dbReference type="InterPro" id="IPR014710">
    <property type="entry name" value="RmlC-like_jellyroll"/>
</dbReference>
<sequence>MNKYMQWSILAKSPLFQGCEISFLKDLVAELEPRDYGPGEVICAKGELNKEMFIVASGYLKITDHNDITIQSFSEGDIVEDRSLIWFQHNRYRNRRKHDVVSVGFSQVYILFRDDLINVLKDYPDCREKIRKQGLFLRHSCLISYNTSSFHSKLKILKTFESSYRCDAS</sequence>
<name>A0A183F3L7_HELPZ</name>
<evidence type="ECO:0000313" key="3">
    <source>
        <dbReference type="EMBL" id="VDO19142.1"/>
    </source>
</evidence>
<proteinExistence type="predicted"/>
<accession>A0A3P7WNR1</accession>
<dbReference type="GO" id="GO:0030553">
    <property type="term" value="F:cGMP binding"/>
    <property type="evidence" value="ECO:0007669"/>
    <property type="project" value="TreeGrafter"/>
</dbReference>
<dbReference type="OrthoDB" id="5868274at2759"/>
<dbReference type="GO" id="GO:0017071">
    <property type="term" value="C:intracellular cyclic nucleotide activated cation channel complex"/>
    <property type="evidence" value="ECO:0007669"/>
    <property type="project" value="TreeGrafter"/>
</dbReference>
<accession>A0A183F3L7</accession>
<keyword evidence="1" id="KW-0407">Ion channel</keyword>
<keyword evidence="1" id="KW-0406">Ion transport</keyword>
<keyword evidence="1" id="KW-1071">Ligand-gated ion channel</keyword>
<dbReference type="AlphaFoldDB" id="A0A183F3L7"/>
<dbReference type="Pfam" id="PF00027">
    <property type="entry name" value="cNMP_binding"/>
    <property type="match status" value="1"/>
</dbReference>
<dbReference type="InterPro" id="IPR050866">
    <property type="entry name" value="CNG_cation_channel"/>
</dbReference>
<dbReference type="CDD" id="cd00038">
    <property type="entry name" value="CAP_ED"/>
    <property type="match status" value="1"/>
</dbReference>
<keyword evidence="4" id="KW-1185">Reference proteome</keyword>
<keyword evidence="1" id="KW-0813">Transport</keyword>
<reference evidence="3 4" key="1">
    <citation type="submission" date="2018-11" db="EMBL/GenBank/DDBJ databases">
        <authorList>
            <consortium name="Pathogen Informatics"/>
        </authorList>
    </citation>
    <scope>NUCLEOTIDE SEQUENCE [LARGE SCALE GENOMIC DNA]</scope>
</reference>
<dbReference type="PROSITE" id="PS50042">
    <property type="entry name" value="CNMP_BINDING_3"/>
    <property type="match status" value="1"/>
</dbReference>
<dbReference type="PANTHER" id="PTHR45638:SF14">
    <property type="entry name" value="CYCLIC NUCLEOTIDE-BINDING DOMAIN-CONTAINING PROTEIN"/>
    <property type="match status" value="1"/>
</dbReference>
<dbReference type="GO" id="GO:0005223">
    <property type="term" value="F:intracellularly cGMP-activated cation channel activity"/>
    <property type="evidence" value="ECO:0007669"/>
    <property type="project" value="TreeGrafter"/>
</dbReference>
<dbReference type="SMART" id="SM00100">
    <property type="entry name" value="cNMP"/>
    <property type="match status" value="1"/>
</dbReference>